<accession>A0ABY6NUA2</accession>
<evidence type="ECO:0000313" key="1">
    <source>
        <dbReference type="EMBL" id="UZH56494.1"/>
    </source>
</evidence>
<gene>
    <name evidence="1" type="ORF">JRG66_06440</name>
</gene>
<dbReference type="EMBL" id="CP069620">
    <property type="protein sequence ID" value="UZH56494.1"/>
    <property type="molecule type" value="Genomic_DNA"/>
</dbReference>
<dbReference type="InterPro" id="IPR025563">
    <property type="entry name" value="DUF4286"/>
</dbReference>
<dbReference type="Proteomes" id="UP001163981">
    <property type="component" value="Chromosome"/>
</dbReference>
<sequence length="102" mass="12326">MYIYNVTVNIQEDVHEKWVEWMKNEHIPEMLNTKKFIKALMTRVLVNEEMGGITYSVQFTAKNRQMLQRYYEEDAERLRRKSAIFEGKFVAFRTELEVVSEQ</sequence>
<name>A0ABY6NUA2_9FLAO</name>
<protein>
    <submittedName>
        <fullName evidence="1">DUF4286 family protein</fullName>
    </submittedName>
</protein>
<proteinExistence type="predicted"/>
<keyword evidence="2" id="KW-1185">Reference proteome</keyword>
<reference evidence="1" key="1">
    <citation type="submission" date="2021-02" db="EMBL/GenBank/DDBJ databases">
        <title>Salinimicrobium sp. nov. isolated from seawater in Tongyeong, Republic of Korea.</title>
        <authorList>
            <person name="Lee S.-J."/>
        </authorList>
    </citation>
    <scope>NUCLEOTIDE SEQUENCE</scope>
    <source>
        <strain evidence="1">HN-2-9-2</strain>
    </source>
</reference>
<dbReference type="Pfam" id="PF14114">
    <property type="entry name" value="DUF4286"/>
    <property type="match status" value="1"/>
</dbReference>
<organism evidence="1 2">
    <name type="scientific">Salinimicrobium tongyeongense</name>
    <dbReference type="NCBI Taxonomy" id="2809707"/>
    <lineage>
        <taxon>Bacteria</taxon>
        <taxon>Pseudomonadati</taxon>
        <taxon>Bacteroidota</taxon>
        <taxon>Flavobacteriia</taxon>
        <taxon>Flavobacteriales</taxon>
        <taxon>Flavobacteriaceae</taxon>
        <taxon>Salinimicrobium</taxon>
    </lineage>
</organism>
<dbReference type="RefSeq" id="WP_265165051.1">
    <property type="nucleotide sequence ID" value="NZ_CP069620.1"/>
</dbReference>
<evidence type="ECO:0000313" key="2">
    <source>
        <dbReference type="Proteomes" id="UP001163981"/>
    </source>
</evidence>